<evidence type="ECO:0000313" key="7">
    <source>
        <dbReference type="WBParaSite" id="Pan_g8102.t1"/>
    </source>
</evidence>
<dbReference type="Gene3D" id="3.90.1720.10">
    <property type="entry name" value="endopeptidase domain like (from Nostoc punctiforme)"/>
    <property type="match status" value="1"/>
</dbReference>
<sequence length="280" mass="30222">MGSGSDAVTGCKSHNLTRHYTKSQLIGSILEIKNKFANHYAVVVEVQDDDVFIVHLTEDGTVTRRNANTTSTGRNVMIYNVYDGELKPFAPDVIVKRAMSKIGTHKYSLLYMNCGHFATWCRYGEYRLIQHGFDFNEKTKEMNVRTAVKEIGDKEVNISVGEIKEKWNLKFDDDGVNLGLSAQARGVTSTLGPVKGTLGTAEGGMGFKVAEDGVEAGVKLSARVSALSVGRASVEVGPSLDTGIKAGEDGVGLSLAGFGFEIGKKTHVSLFGLKVGFDFS</sequence>
<dbReference type="Proteomes" id="UP000492821">
    <property type="component" value="Unassembled WGS sequence"/>
</dbReference>
<dbReference type="PANTHER" id="PTHR13943:SF77">
    <property type="entry name" value="LRAT DOMAIN-CONTAINING PROTEIN"/>
    <property type="match status" value="1"/>
</dbReference>
<dbReference type="GO" id="GO:0008970">
    <property type="term" value="F:phospholipase A1 activity"/>
    <property type="evidence" value="ECO:0007669"/>
    <property type="project" value="TreeGrafter"/>
</dbReference>
<proteinExistence type="inferred from homology"/>
<dbReference type="GO" id="GO:0070292">
    <property type="term" value="P:N-acylphosphatidylethanolamine metabolic process"/>
    <property type="evidence" value="ECO:0007669"/>
    <property type="project" value="TreeGrafter"/>
</dbReference>
<name>A0A7E4W933_PANRE</name>
<evidence type="ECO:0000256" key="4">
    <source>
        <dbReference type="ARBA" id="ARBA00023098"/>
    </source>
</evidence>
<dbReference type="GO" id="GO:0016410">
    <property type="term" value="F:N-acyltransferase activity"/>
    <property type="evidence" value="ECO:0007669"/>
    <property type="project" value="TreeGrafter"/>
</dbReference>
<evidence type="ECO:0000256" key="3">
    <source>
        <dbReference type="ARBA" id="ARBA00022801"/>
    </source>
</evidence>
<reference evidence="6" key="1">
    <citation type="journal article" date="2013" name="Genetics">
        <title>The draft genome and transcriptome of Panagrellus redivivus are shaped by the harsh demands of a free-living lifestyle.</title>
        <authorList>
            <person name="Srinivasan J."/>
            <person name="Dillman A.R."/>
            <person name="Macchietto M.G."/>
            <person name="Heikkinen L."/>
            <person name="Lakso M."/>
            <person name="Fracchia K.M."/>
            <person name="Antoshechkin I."/>
            <person name="Mortazavi A."/>
            <person name="Wong G."/>
            <person name="Sternberg P.W."/>
        </authorList>
    </citation>
    <scope>NUCLEOTIDE SEQUENCE [LARGE SCALE GENOMIC DNA]</scope>
    <source>
        <strain evidence="6">MT8872</strain>
    </source>
</reference>
<dbReference type="PROSITE" id="PS51934">
    <property type="entry name" value="LRAT"/>
    <property type="match status" value="1"/>
</dbReference>
<dbReference type="InterPro" id="IPR051496">
    <property type="entry name" value="H-rev107_PLA/AT"/>
</dbReference>
<dbReference type="AlphaFoldDB" id="A0A7E4W933"/>
<dbReference type="WBParaSite" id="Pan_g8102.t1">
    <property type="protein sequence ID" value="Pan_g8102.t1"/>
    <property type="gene ID" value="Pan_g8102"/>
</dbReference>
<evidence type="ECO:0000256" key="1">
    <source>
        <dbReference type="ARBA" id="ARBA00007824"/>
    </source>
</evidence>
<dbReference type="PANTHER" id="PTHR13943">
    <property type="entry name" value="HRAS-LIKE SUPPRESSOR - RELATED"/>
    <property type="match status" value="1"/>
</dbReference>
<accession>A0A7E4W933</accession>
<dbReference type="Pfam" id="PF04970">
    <property type="entry name" value="LRAT"/>
    <property type="match status" value="1"/>
</dbReference>
<dbReference type="GO" id="GO:0005737">
    <property type="term" value="C:cytoplasm"/>
    <property type="evidence" value="ECO:0007669"/>
    <property type="project" value="TreeGrafter"/>
</dbReference>
<reference evidence="7" key="2">
    <citation type="submission" date="2020-10" db="UniProtKB">
        <authorList>
            <consortium name="WormBaseParasite"/>
        </authorList>
    </citation>
    <scope>IDENTIFICATION</scope>
</reference>
<organism evidence="6 7">
    <name type="scientific">Panagrellus redivivus</name>
    <name type="common">Microworm</name>
    <dbReference type="NCBI Taxonomy" id="6233"/>
    <lineage>
        <taxon>Eukaryota</taxon>
        <taxon>Metazoa</taxon>
        <taxon>Ecdysozoa</taxon>
        <taxon>Nematoda</taxon>
        <taxon>Chromadorea</taxon>
        <taxon>Rhabditida</taxon>
        <taxon>Tylenchina</taxon>
        <taxon>Panagrolaimomorpha</taxon>
        <taxon>Panagrolaimoidea</taxon>
        <taxon>Panagrolaimidae</taxon>
        <taxon>Panagrellus</taxon>
    </lineage>
</organism>
<evidence type="ECO:0000259" key="5">
    <source>
        <dbReference type="PROSITE" id="PS51934"/>
    </source>
</evidence>
<keyword evidence="2" id="KW-0808">Transferase</keyword>
<dbReference type="GO" id="GO:0004623">
    <property type="term" value="F:phospholipase A2 activity"/>
    <property type="evidence" value="ECO:0007669"/>
    <property type="project" value="TreeGrafter"/>
</dbReference>
<evidence type="ECO:0000313" key="6">
    <source>
        <dbReference type="Proteomes" id="UP000492821"/>
    </source>
</evidence>
<comment type="similarity">
    <text evidence="1">Belongs to the H-rev107 family.</text>
</comment>
<keyword evidence="6" id="KW-1185">Reference proteome</keyword>
<keyword evidence="4" id="KW-0443">Lipid metabolism</keyword>
<keyword evidence="3" id="KW-0378">Hydrolase</keyword>
<evidence type="ECO:0000256" key="2">
    <source>
        <dbReference type="ARBA" id="ARBA00022679"/>
    </source>
</evidence>
<protein>
    <submittedName>
        <fullName evidence="7">LRAT domain-containing protein</fullName>
    </submittedName>
</protein>
<dbReference type="InterPro" id="IPR007053">
    <property type="entry name" value="LRAT_dom"/>
</dbReference>
<feature type="domain" description="LRAT" evidence="5">
    <location>
        <begin position="29"/>
        <end position="130"/>
    </location>
</feature>